<dbReference type="EMBL" id="FZNO01000024">
    <property type="protein sequence ID" value="SNR76889.1"/>
    <property type="molecule type" value="Genomic_DNA"/>
</dbReference>
<dbReference type="RefSeq" id="WP_089338096.1">
    <property type="nucleotide sequence ID" value="NZ_FZNO01000024.1"/>
</dbReference>
<gene>
    <name evidence="2" type="ORF">SAMN06272737_12413</name>
</gene>
<sequence>MIPLLIIGLVWLSLTAVMCILIGRAIRNADVHDEEQAQRDWATQGARRLPESVAGGREQSTFCPPALVDPLDLSELSGDPGRRSAGRPRRSSAAVPPAVPRPRRHDGPGRPERPTS</sequence>
<reference evidence="2 3" key="1">
    <citation type="submission" date="2017-06" db="EMBL/GenBank/DDBJ databases">
        <authorList>
            <person name="Kim H.J."/>
            <person name="Triplett B.A."/>
        </authorList>
    </citation>
    <scope>NUCLEOTIDE SEQUENCE [LARGE SCALE GENOMIC DNA]</scope>
    <source>
        <strain evidence="2 3">DSM 44272</strain>
    </source>
</reference>
<organism evidence="2 3">
    <name type="scientific">Blastococcus mobilis</name>
    <dbReference type="NCBI Taxonomy" id="1938746"/>
    <lineage>
        <taxon>Bacteria</taxon>
        <taxon>Bacillati</taxon>
        <taxon>Actinomycetota</taxon>
        <taxon>Actinomycetes</taxon>
        <taxon>Geodermatophilales</taxon>
        <taxon>Geodermatophilaceae</taxon>
        <taxon>Blastococcus</taxon>
    </lineage>
</organism>
<evidence type="ECO:0000313" key="2">
    <source>
        <dbReference type="EMBL" id="SNR76889.1"/>
    </source>
</evidence>
<accession>A0A238Z1Z0</accession>
<evidence type="ECO:0000256" key="1">
    <source>
        <dbReference type="SAM" id="MobiDB-lite"/>
    </source>
</evidence>
<feature type="compositionally biased region" description="Basic and acidic residues" evidence="1">
    <location>
        <begin position="105"/>
        <end position="116"/>
    </location>
</feature>
<protein>
    <submittedName>
        <fullName evidence="2">Uncharacterized protein</fullName>
    </submittedName>
</protein>
<dbReference type="Proteomes" id="UP000198403">
    <property type="component" value="Unassembled WGS sequence"/>
</dbReference>
<evidence type="ECO:0000313" key="3">
    <source>
        <dbReference type="Proteomes" id="UP000198403"/>
    </source>
</evidence>
<name>A0A238Z1Z0_9ACTN</name>
<proteinExistence type="predicted"/>
<dbReference type="AlphaFoldDB" id="A0A238Z1Z0"/>
<keyword evidence="3" id="KW-1185">Reference proteome</keyword>
<feature type="region of interest" description="Disordered" evidence="1">
    <location>
        <begin position="32"/>
        <end position="116"/>
    </location>
</feature>